<accession>A0A2N3NJ97</accession>
<evidence type="ECO:0000256" key="2">
    <source>
        <dbReference type="ARBA" id="ARBA00012176"/>
    </source>
</evidence>
<dbReference type="GO" id="GO:0006506">
    <property type="term" value="P:GPI anchor biosynthetic process"/>
    <property type="evidence" value="ECO:0007669"/>
    <property type="project" value="UniProtKB-UniPathway"/>
</dbReference>
<dbReference type="Gene3D" id="3.40.50.10320">
    <property type="entry name" value="LmbE-like"/>
    <property type="match status" value="1"/>
</dbReference>
<dbReference type="GO" id="GO:0005783">
    <property type="term" value="C:endoplasmic reticulum"/>
    <property type="evidence" value="ECO:0007669"/>
    <property type="project" value="TreeGrafter"/>
</dbReference>
<dbReference type="GO" id="GO:0000225">
    <property type="term" value="F:N-acetylglucosaminylphosphatidylinositol deacetylase activity"/>
    <property type="evidence" value="ECO:0007669"/>
    <property type="project" value="UniProtKB-EC"/>
</dbReference>
<protein>
    <recommendedName>
        <fullName evidence="2">N-acetylglucosaminylphosphatidylinositol deacetylase</fullName>
        <ecNumber evidence="2">3.5.1.89</ecNumber>
    </recommendedName>
</protein>
<dbReference type="InterPro" id="IPR024078">
    <property type="entry name" value="LmbE-like_dom_sf"/>
</dbReference>
<evidence type="ECO:0000256" key="1">
    <source>
        <dbReference type="ARBA" id="ARBA00006066"/>
    </source>
</evidence>
<sequence>MFRSRLFLIAFVILIPLLYLDSILSMAIGRLPGIRNKRITLLIAHPDDEAMFFAPTVMALTRPEARNHVTILCLSSGNAEGLGETRKRELVDSALVLGLKREDDVSIVDNPVDFPDSMTASWSAEKVASLLSETFTSILDQSPMIDTLITFDSQGISSHPNHISLFHGAKAFIASLAKAHPNNQSLVDLYTLTTVSFVRKYSGIFDAIATTALSFLRENGNANSQQEHETENDKSSPRSLIYLHGLGRDGWLTAKEAMTAAHASQMKWFRYGWIILSRYMYVNDLRLETT</sequence>
<dbReference type="VEuPathDB" id="FungiDB:jhhlp_000710"/>
<keyword evidence="3" id="KW-0812">Transmembrane</keyword>
<proteinExistence type="inferred from homology"/>
<dbReference type="Pfam" id="PF02585">
    <property type="entry name" value="PIG-L"/>
    <property type="match status" value="1"/>
</dbReference>
<reference evidence="4 5" key="1">
    <citation type="journal article" date="2017" name="G3 (Bethesda)">
        <title>First Draft Genome Sequence of the Pathogenic Fungus Lomentospora prolificans (Formerly Scedosporium prolificans).</title>
        <authorList>
            <person name="Luo R."/>
            <person name="Zimin A."/>
            <person name="Workman R."/>
            <person name="Fan Y."/>
            <person name="Pertea G."/>
            <person name="Grossman N."/>
            <person name="Wear M.P."/>
            <person name="Jia B."/>
            <person name="Miller H."/>
            <person name="Casadevall A."/>
            <person name="Timp W."/>
            <person name="Zhang S.X."/>
            <person name="Salzberg S.L."/>
        </authorList>
    </citation>
    <scope>NUCLEOTIDE SEQUENCE [LARGE SCALE GENOMIC DNA]</scope>
    <source>
        <strain evidence="4 5">JHH-5317</strain>
    </source>
</reference>
<name>A0A2N3NJ97_9PEZI</name>
<dbReference type="EC" id="3.5.1.89" evidence="2"/>
<evidence type="ECO:0000256" key="3">
    <source>
        <dbReference type="SAM" id="Phobius"/>
    </source>
</evidence>
<keyword evidence="3" id="KW-1133">Transmembrane helix</keyword>
<dbReference type="InterPro" id="IPR003737">
    <property type="entry name" value="GlcNAc_PI_deacetylase-related"/>
</dbReference>
<comment type="similarity">
    <text evidence="1">Belongs to the PIGL family.</text>
</comment>
<dbReference type="OrthoDB" id="440160at2759"/>
<dbReference type="GO" id="GO:0016020">
    <property type="term" value="C:membrane"/>
    <property type="evidence" value="ECO:0007669"/>
    <property type="project" value="GOC"/>
</dbReference>
<gene>
    <name evidence="4" type="ORF">jhhlp_000710</name>
</gene>
<dbReference type="STRING" id="41688.A0A2N3NJ97"/>
<evidence type="ECO:0000313" key="5">
    <source>
        <dbReference type="Proteomes" id="UP000233524"/>
    </source>
</evidence>
<evidence type="ECO:0000313" key="4">
    <source>
        <dbReference type="EMBL" id="PKS12503.1"/>
    </source>
</evidence>
<organism evidence="4 5">
    <name type="scientific">Lomentospora prolificans</name>
    <dbReference type="NCBI Taxonomy" id="41688"/>
    <lineage>
        <taxon>Eukaryota</taxon>
        <taxon>Fungi</taxon>
        <taxon>Dikarya</taxon>
        <taxon>Ascomycota</taxon>
        <taxon>Pezizomycotina</taxon>
        <taxon>Sordariomycetes</taxon>
        <taxon>Hypocreomycetidae</taxon>
        <taxon>Microascales</taxon>
        <taxon>Microascaceae</taxon>
        <taxon>Lomentospora</taxon>
    </lineage>
</organism>
<dbReference type="PANTHER" id="PTHR12993">
    <property type="entry name" value="N-ACETYLGLUCOSAMINYL-PHOSPHATIDYLINOSITOL DE-N-ACETYLASE-RELATED"/>
    <property type="match status" value="1"/>
</dbReference>
<dbReference type="Proteomes" id="UP000233524">
    <property type="component" value="Unassembled WGS sequence"/>
</dbReference>
<feature type="transmembrane region" description="Helical" evidence="3">
    <location>
        <begin position="6"/>
        <end position="28"/>
    </location>
</feature>
<dbReference type="PANTHER" id="PTHR12993:SF11">
    <property type="entry name" value="N-ACETYLGLUCOSAMINYL-PHOSPHATIDYLINOSITOL DE-N-ACETYLASE"/>
    <property type="match status" value="1"/>
</dbReference>
<dbReference type="AlphaFoldDB" id="A0A2N3NJ97"/>
<keyword evidence="5" id="KW-1185">Reference proteome</keyword>
<dbReference type="InParanoid" id="A0A2N3NJ97"/>
<dbReference type="EMBL" id="NLAX01000003">
    <property type="protein sequence ID" value="PKS12503.1"/>
    <property type="molecule type" value="Genomic_DNA"/>
</dbReference>
<comment type="caution">
    <text evidence="4">The sequence shown here is derived from an EMBL/GenBank/DDBJ whole genome shotgun (WGS) entry which is preliminary data.</text>
</comment>
<dbReference type="SUPFAM" id="SSF102588">
    <property type="entry name" value="LmbE-like"/>
    <property type="match status" value="1"/>
</dbReference>
<dbReference type="UniPathway" id="UPA00196"/>
<keyword evidence="3" id="KW-0472">Membrane</keyword>
<dbReference type="FunCoup" id="A0A2N3NJ97">
    <property type="interactions" value="535"/>
</dbReference>